<dbReference type="InterPro" id="IPR031876">
    <property type="entry name" value="DUF4760"/>
</dbReference>
<keyword evidence="1" id="KW-0812">Transmembrane</keyword>
<reference evidence="3" key="1">
    <citation type="journal article" date="2019" name="Int. J. Syst. Evol. Microbiol.">
        <title>The Global Catalogue of Microorganisms (GCM) 10K type strain sequencing project: providing services to taxonomists for standard genome sequencing and annotation.</title>
        <authorList>
            <consortium name="The Broad Institute Genomics Platform"/>
            <consortium name="The Broad Institute Genome Sequencing Center for Infectious Disease"/>
            <person name="Wu L."/>
            <person name="Ma J."/>
        </authorList>
    </citation>
    <scope>NUCLEOTIDE SEQUENCE [LARGE SCALE GENOMIC DNA]</scope>
    <source>
        <strain evidence="3">CGMCC 1.15122</strain>
    </source>
</reference>
<keyword evidence="1" id="KW-1133">Transmembrane helix</keyword>
<dbReference type="EMBL" id="BMHM01000005">
    <property type="protein sequence ID" value="GGC94663.1"/>
    <property type="molecule type" value="Genomic_DNA"/>
</dbReference>
<organism evidence="2 3">
    <name type="scientific">Vreelandella lutescens</name>
    <dbReference type="NCBI Taxonomy" id="1602943"/>
    <lineage>
        <taxon>Bacteria</taxon>
        <taxon>Pseudomonadati</taxon>
        <taxon>Pseudomonadota</taxon>
        <taxon>Gammaproteobacteria</taxon>
        <taxon>Oceanospirillales</taxon>
        <taxon>Halomonadaceae</taxon>
        <taxon>Vreelandella</taxon>
    </lineage>
</organism>
<dbReference type="Pfam" id="PF15956">
    <property type="entry name" value="DUF4760"/>
    <property type="match status" value="1"/>
</dbReference>
<accession>A0ABQ1PCN7</accession>
<dbReference type="RefSeq" id="WP_188639983.1">
    <property type="nucleotide sequence ID" value="NZ_BMHM01000005.1"/>
</dbReference>
<proteinExistence type="predicted"/>
<keyword evidence="1" id="KW-0472">Membrane</keyword>
<evidence type="ECO:0000313" key="2">
    <source>
        <dbReference type="EMBL" id="GGC94663.1"/>
    </source>
</evidence>
<comment type="caution">
    <text evidence="2">The sequence shown here is derived from an EMBL/GenBank/DDBJ whole genome shotgun (WGS) entry which is preliminary data.</text>
</comment>
<evidence type="ECO:0000256" key="1">
    <source>
        <dbReference type="SAM" id="Phobius"/>
    </source>
</evidence>
<evidence type="ECO:0000313" key="3">
    <source>
        <dbReference type="Proteomes" id="UP000597301"/>
    </source>
</evidence>
<keyword evidence="3" id="KW-1185">Reference proteome</keyword>
<sequence length="168" mass="19716">MFDWLMLHVTSLEPDAIQAILTSVGITVAVISVLSVKSTAQKKQTADYLLELRTDIRLEKSIQRLRQLHVCENTNLLTLGRENKADNQDAQDLRYLLNHFERLSVGIQDKIYNEKMIKKSQYSTIVRTYERSSKFIEGVRENADTAYQEFEWLIKRWRKSPLKKKKQI</sequence>
<protein>
    <recommendedName>
        <fullName evidence="4">DUF4760 domain-containing protein</fullName>
    </recommendedName>
</protein>
<evidence type="ECO:0008006" key="4">
    <source>
        <dbReference type="Google" id="ProtNLM"/>
    </source>
</evidence>
<name>A0ABQ1PCN7_9GAMM</name>
<feature type="transmembrane region" description="Helical" evidence="1">
    <location>
        <begin position="16"/>
        <end position="36"/>
    </location>
</feature>
<dbReference type="Proteomes" id="UP000597301">
    <property type="component" value="Unassembled WGS sequence"/>
</dbReference>
<gene>
    <name evidence="2" type="ORF">GCM10011382_26390</name>
</gene>